<evidence type="ECO:0000259" key="4">
    <source>
        <dbReference type="PROSITE" id="PS51186"/>
    </source>
</evidence>
<dbReference type="PROSITE" id="PS51186">
    <property type="entry name" value="GNAT"/>
    <property type="match status" value="1"/>
</dbReference>
<keyword evidence="6" id="KW-1185">Reference proteome</keyword>
<dbReference type="InterPro" id="IPR039135">
    <property type="entry name" value="NAT9-like"/>
</dbReference>
<dbReference type="OrthoDB" id="5043642at2759"/>
<organism evidence="5 6">
    <name type="scientific">Caenorhabditis angaria</name>
    <dbReference type="NCBI Taxonomy" id="860376"/>
    <lineage>
        <taxon>Eukaryota</taxon>
        <taxon>Metazoa</taxon>
        <taxon>Ecdysozoa</taxon>
        <taxon>Nematoda</taxon>
        <taxon>Chromadorea</taxon>
        <taxon>Rhabditida</taxon>
        <taxon>Rhabditina</taxon>
        <taxon>Rhabditomorpha</taxon>
        <taxon>Rhabditoidea</taxon>
        <taxon>Rhabditidae</taxon>
        <taxon>Peloderinae</taxon>
        <taxon>Caenorhabditis</taxon>
    </lineage>
</organism>
<feature type="domain" description="N-acetyltransferase" evidence="4">
    <location>
        <begin position="34"/>
        <end position="184"/>
    </location>
</feature>
<reference evidence="5" key="1">
    <citation type="submission" date="2022-11" db="EMBL/GenBank/DDBJ databases">
        <authorList>
            <person name="Kikuchi T."/>
        </authorList>
    </citation>
    <scope>NUCLEOTIDE SEQUENCE</scope>
    <source>
        <strain evidence="5">PS1010</strain>
    </source>
</reference>
<dbReference type="PANTHER" id="PTHR13256">
    <property type="entry name" value="N-ACETYLTRANSFERASE 9"/>
    <property type="match status" value="1"/>
</dbReference>
<dbReference type="AlphaFoldDB" id="A0A9P1IH72"/>
<dbReference type="InterPro" id="IPR016181">
    <property type="entry name" value="Acyl_CoA_acyltransferase"/>
</dbReference>
<dbReference type="InterPro" id="IPR000182">
    <property type="entry name" value="GNAT_dom"/>
</dbReference>
<dbReference type="EMBL" id="CANHGI010000003">
    <property type="protein sequence ID" value="CAI5444051.1"/>
    <property type="molecule type" value="Genomic_DNA"/>
</dbReference>
<dbReference type="Pfam" id="PF13302">
    <property type="entry name" value="Acetyltransf_3"/>
    <property type="match status" value="1"/>
</dbReference>
<proteinExistence type="inferred from homology"/>
<comment type="caution">
    <text evidence="5">The sequence shown here is derived from an EMBL/GenBank/DDBJ whole genome shotgun (WGS) entry which is preliminary data.</text>
</comment>
<evidence type="ECO:0000313" key="6">
    <source>
        <dbReference type="Proteomes" id="UP001152747"/>
    </source>
</evidence>
<comment type="similarity">
    <text evidence="1">Belongs to the acetyltransferase family. GNAT subfamily.</text>
</comment>
<dbReference type="Proteomes" id="UP001152747">
    <property type="component" value="Unassembled WGS sequence"/>
</dbReference>
<evidence type="ECO:0000256" key="3">
    <source>
        <dbReference type="ARBA" id="ARBA00023315"/>
    </source>
</evidence>
<evidence type="ECO:0000313" key="5">
    <source>
        <dbReference type="EMBL" id="CAI5444051.1"/>
    </source>
</evidence>
<sequence>MKINENIQILGPKTVLIPYEAEHVPKYSNWMADEEIRRLTASDRLSLEEEYEMQRNWREDEDKLTFIVLDATVFGGEKKREVGAMVGDVNLFIGEGEAENGDGFAQAEIEVMIAEEAARGKGIATEAVKLIVGYAIETLKIRHFFVKITDDNTSSLHLFEKKLKFTLKSHNKIFNEYNLELEDEEERIQEFIDFFRENARISNYRVVEK</sequence>
<evidence type="ECO:0000256" key="1">
    <source>
        <dbReference type="ARBA" id="ARBA00009342"/>
    </source>
</evidence>
<gene>
    <name evidence="5" type="ORF">CAMP_LOCUS6688</name>
</gene>
<accession>A0A9P1IH72</accession>
<dbReference type="Gene3D" id="3.40.630.30">
    <property type="match status" value="1"/>
</dbReference>
<protein>
    <recommendedName>
        <fullName evidence="4">N-acetyltransferase domain-containing protein</fullName>
    </recommendedName>
</protein>
<dbReference type="PANTHER" id="PTHR13256:SF16">
    <property type="entry name" value="ALPHA_BETA-TUBULIN-N-ACETYLTRANSFERASE 9"/>
    <property type="match status" value="1"/>
</dbReference>
<dbReference type="GO" id="GO:0008080">
    <property type="term" value="F:N-acetyltransferase activity"/>
    <property type="evidence" value="ECO:0007669"/>
    <property type="project" value="InterPro"/>
</dbReference>
<keyword evidence="2" id="KW-0808">Transferase</keyword>
<keyword evidence="3" id="KW-0012">Acyltransferase</keyword>
<evidence type="ECO:0000256" key="2">
    <source>
        <dbReference type="ARBA" id="ARBA00022679"/>
    </source>
</evidence>
<dbReference type="SUPFAM" id="SSF55729">
    <property type="entry name" value="Acyl-CoA N-acyltransferases (Nat)"/>
    <property type="match status" value="1"/>
</dbReference>
<name>A0A9P1IH72_9PELO</name>